<comment type="similarity">
    <text evidence="1">Belongs to the GSP E family.</text>
</comment>
<protein>
    <submittedName>
        <fullName evidence="4">PilT/PilU family type 4a pilus ATPase</fullName>
    </submittedName>
    <submittedName>
        <fullName evidence="3">Twitching motility protein PilT</fullName>
    </submittedName>
</protein>
<dbReference type="EMBL" id="CP036401">
    <property type="protein sequence ID" value="QBI03572.1"/>
    <property type="molecule type" value="Genomic_DNA"/>
</dbReference>
<keyword evidence="5" id="KW-1185">Reference proteome</keyword>
<dbReference type="Pfam" id="PF00437">
    <property type="entry name" value="T2SSE"/>
    <property type="match status" value="1"/>
</dbReference>
<accession>A0A411X3X4</accession>
<dbReference type="SUPFAM" id="SSF52540">
    <property type="entry name" value="P-loop containing nucleoside triphosphate hydrolases"/>
    <property type="match status" value="1"/>
</dbReference>
<dbReference type="OrthoDB" id="5790493at2"/>
<dbReference type="Proteomes" id="UP000292307">
    <property type="component" value="Chromosome"/>
</dbReference>
<dbReference type="GO" id="GO:0005524">
    <property type="term" value="F:ATP binding"/>
    <property type="evidence" value="ECO:0007669"/>
    <property type="project" value="InterPro"/>
</dbReference>
<proteinExistence type="inferred from homology"/>
<dbReference type="NCBIfam" id="TIGR01420">
    <property type="entry name" value="pilT_fam"/>
    <property type="match status" value="1"/>
</dbReference>
<dbReference type="FunFam" id="3.40.50.300:FF:001116">
    <property type="entry name" value="Type IV pili twitching motility protein PilT"/>
    <property type="match status" value="1"/>
</dbReference>
<evidence type="ECO:0000313" key="6">
    <source>
        <dbReference type="Proteomes" id="UP000628442"/>
    </source>
</evidence>
<feature type="domain" description="Bacterial type II secretion system protein E" evidence="2">
    <location>
        <begin position="37"/>
        <end position="278"/>
    </location>
</feature>
<dbReference type="InterPro" id="IPR006321">
    <property type="entry name" value="PilT/PilU"/>
</dbReference>
<evidence type="ECO:0000259" key="2">
    <source>
        <dbReference type="Pfam" id="PF00437"/>
    </source>
</evidence>
<dbReference type="PANTHER" id="PTHR30486">
    <property type="entry name" value="TWITCHING MOTILITY PROTEIN PILT"/>
    <property type="match status" value="1"/>
</dbReference>
<evidence type="ECO:0000313" key="3">
    <source>
        <dbReference type="EMBL" id="GGY51097.1"/>
    </source>
</evidence>
<evidence type="ECO:0000313" key="5">
    <source>
        <dbReference type="Proteomes" id="UP000292307"/>
    </source>
</evidence>
<dbReference type="Proteomes" id="UP000628442">
    <property type="component" value="Unassembled WGS sequence"/>
</dbReference>
<dbReference type="PANTHER" id="PTHR30486:SF12">
    <property type="entry name" value="TYPE IV PILUS ATPASE PILU"/>
    <property type="match status" value="1"/>
</dbReference>
<sequence length="378" mass="41875">MERDQASKFMFDLLRLMVGKKGSDLFITAGFPPAMKIDGKLTPVSAQPLTAAHTSDLARSIMNDKQAATFEQTKEANFAISPGDLGRFRVSAFVQMGAAGMVLRVINSKIPDLDELALPPVLKEVIMAKRGLVIMVGATGSGKSTTLAAMVGYRNEHSYGHIITIEDPVEFVHPHRNCIVTQREVGVDTEDWEIALKNTLRQAPDVIQIGEIRDRETMDHAIAFAETGHLCLATLHANSSNQALDRIINFFPEERRQQLLMDLSLNLKGMISQRLIPLKESRGRAVAIEILLNSPLISDLIFQGKVHEIKELMKKSRELGMQTFDQSLFDLYEADKISYEDALRNADSVNDLRLAIKLEGKGAKNRDLSSGTEHLGLV</sequence>
<name>A0A411X3X4_9BURK</name>
<dbReference type="AlphaFoldDB" id="A0A411X3X4"/>
<dbReference type="EMBL" id="BMWV01000008">
    <property type="protein sequence ID" value="GGY51097.1"/>
    <property type="molecule type" value="Genomic_DNA"/>
</dbReference>
<dbReference type="InterPro" id="IPR027417">
    <property type="entry name" value="P-loop_NTPase"/>
</dbReference>
<evidence type="ECO:0000256" key="1">
    <source>
        <dbReference type="ARBA" id="ARBA00006611"/>
    </source>
</evidence>
<dbReference type="GO" id="GO:0016887">
    <property type="term" value="F:ATP hydrolysis activity"/>
    <property type="evidence" value="ECO:0007669"/>
    <property type="project" value="InterPro"/>
</dbReference>
<organism evidence="3 6">
    <name type="scientific">Pseudoduganella albidiflava</name>
    <dbReference type="NCBI Taxonomy" id="321983"/>
    <lineage>
        <taxon>Bacteria</taxon>
        <taxon>Pseudomonadati</taxon>
        <taxon>Pseudomonadota</taxon>
        <taxon>Betaproteobacteria</taxon>
        <taxon>Burkholderiales</taxon>
        <taxon>Oxalobacteraceae</taxon>
        <taxon>Telluria group</taxon>
        <taxon>Pseudoduganella</taxon>
    </lineage>
</organism>
<reference evidence="3" key="3">
    <citation type="submission" date="2022-12" db="EMBL/GenBank/DDBJ databases">
        <authorList>
            <person name="Sun Q."/>
            <person name="Kim S."/>
        </authorList>
    </citation>
    <scope>NUCLEOTIDE SEQUENCE</scope>
    <source>
        <strain evidence="3">KCTC 12343</strain>
    </source>
</reference>
<reference evidence="4 5" key="2">
    <citation type="submission" date="2019-02" db="EMBL/GenBank/DDBJ databases">
        <title>Draft Genome Sequences of Six Type Strains of the Genus Massilia.</title>
        <authorList>
            <person name="Miess H."/>
            <person name="Frediansyhah A."/>
            <person name="Gross H."/>
        </authorList>
    </citation>
    <scope>NUCLEOTIDE SEQUENCE [LARGE SCALE GENOMIC DNA]</scope>
    <source>
        <strain evidence="4 5">DSM 17472</strain>
    </source>
</reference>
<dbReference type="InterPro" id="IPR050921">
    <property type="entry name" value="T4SS_GSP_E_ATPase"/>
</dbReference>
<evidence type="ECO:0000313" key="4">
    <source>
        <dbReference type="EMBL" id="QBI03572.1"/>
    </source>
</evidence>
<dbReference type="CDD" id="cd01131">
    <property type="entry name" value="PilT"/>
    <property type="match status" value="1"/>
</dbReference>
<dbReference type="InterPro" id="IPR001482">
    <property type="entry name" value="T2SS/T4SS_dom"/>
</dbReference>
<reference evidence="3" key="1">
    <citation type="journal article" date="2014" name="Int. J. Syst. Evol. Microbiol.">
        <title>Complete genome sequence of Corynebacterium casei LMG S-19264T (=DSM 44701T), isolated from a smear-ripened cheese.</title>
        <authorList>
            <consortium name="US DOE Joint Genome Institute (JGI-PGF)"/>
            <person name="Walter F."/>
            <person name="Albersmeier A."/>
            <person name="Kalinowski J."/>
            <person name="Ruckert C."/>
        </authorList>
    </citation>
    <scope>NUCLEOTIDE SEQUENCE</scope>
    <source>
        <strain evidence="3">KCTC 12343</strain>
    </source>
</reference>
<dbReference type="Gene3D" id="3.30.450.90">
    <property type="match status" value="1"/>
</dbReference>
<dbReference type="RefSeq" id="WP_131147670.1">
    <property type="nucleotide sequence ID" value="NZ_BMWV01000008.1"/>
</dbReference>
<dbReference type="Gene3D" id="3.40.50.300">
    <property type="entry name" value="P-loop containing nucleotide triphosphate hydrolases"/>
    <property type="match status" value="1"/>
</dbReference>
<gene>
    <name evidence="4" type="ORF">EYF70_24155</name>
    <name evidence="3" type="ORF">GCM10007387_36840</name>
</gene>